<reference evidence="11" key="1">
    <citation type="submission" date="2020-07" db="EMBL/GenBank/DDBJ databases">
        <title>Multicomponent nature underlies the extraordinary mechanical properties of spider dragline silk.</title>
        <authorList>
            <person name="Kono N."/>
            <person name="Nakamura H."/>
            <person name="Mori M."/>
            <person name="Yoshida Y."/>
            <person name="Ohtoshi R."/>
            <person name="Malay A.D."/>
            <person name="Moran D.A.P."/>
            <person name="Tomita M."/>
            <person name="Numata K."/>
            <person name="Arakawa K."/>
        </authorList>
    </citation>
    <scope>NUCLEOTIDE SEQUENCE</scope>
</reference>
<comment type="subcellular location">
    <subcellularLocation>
        <location evidence="2">Endoplasmic reticulum membrane</location>
    </subcellularLocation>
</comment>
<dbReference type="OrthoDB" id="6433301at2759"/>
<evidence type="ECO:0000313" key="12">
    <source>
        <dbReference type="Proteomes" id="UP000887116"/>
    </source>
</evidence>
<comment type="cofactor">
    <cofactor evidence="1 9">
        <name>heme</name>
        <dbReference type="ChEBI" id="CHEBI:30413"/>
    </cofactor>
</comment>
<evidence type="ECO:0000256" key="9">
    <source>
        <dbReference type="PIRSR" id="PIRSR602401-1"/>
    </source>
</evidence>
<keyword evidence="7 10" id="KW-0503">Monooxygenase</keyword>
<dbReference type="InterPro" id="IPR001128">
    <property type="entry name" value="Cyt_P450"/>
</dbReference>
<protein>
    <submittedName>
        <fullName evidence="11">Cytochrome P450 4C1</fullName>
    </submittedName>
</protein>
<evidence type="ECO:0000256" key="2">
    <source>
        <dbReference type="ARBA" id="ARBA00004586"/>
    </source>
</evidence>
<keyword evidence="6 9" id="KW-0408">Iron</keyword>
<dbReference type="GO" id="GO:0005506">
    <property type="term" value="F:iron ion binding"/>
    <property type="evidence" value="ECO:0007669"/>
    <property type="project" value="InterPro"/>
</dbReference>
<evidence type="ECO:0000256" key="6">
    <source>
        <dbReference type="ARBA" id="ARBA00023004"/>
    </source>
</evidence>
<name>A0A8X6J3C9_TRICU</name>
<accession>A0A8X6J3C9</accession>
<dbReference type="PRINTS" id="PR00463">
    <property type="entry name" value="EP450I"/>
</dbReference>
<keyword evidence="12" id="KW-1185">Reference proteome</keyword>
<dbReference type="InterPro" id="IPR002401">
    <property type="entry name" value="Cyt_P450_E_grp-I"/>
</dbReference>
<keyword evidence="8" id="KW-0472">Membrane</keyword>
<dbReference type="GO" id="GO:0005789">
    <property type="term" value="C:endoplasmic reticulum membrane"/>
    <property type="evidence" value="ECO:0007669"/>
    <property type="project" value="UniProtKB-SubCell"/>
</dbReference>
<evidence type="ECO:0000256" key="8">
    <source>
        <dbReference type="ARBA" id="ARBA00023136"/>
    </source>
</evidence>
<gene>
    <name evidence="11" type="primary">CYP4C1</name>
    <name evidence="11" type="ORF">TNCT_415741</name>
</gene>
<comment type="caution">
    <text evidence="11">The sequence shown here is derived from an EMBL/GenBank/DDBJ whole genome shotgun (WGS) entry which is preliminary data.</text>
</comment>
<dbReference type="PANTHER" id="PTHR24291:SF189">
    <property type="entry name" value="CYTOCHROME P450 4C3-RELATED"/>
    <property type="match status" value="1"/>
</dbReference>
<evidence type="ECO:0000256" key="5">
    <source>
        <dbReference type="ARBA" id="ARBA00022824"/>
    </source>
</evidence>
<dbReference type="PRINTS" id="PR00385">
    <property type="entry name" value="P450"/>
</dbReference>
<dbReference type="PANTHER" id="PTHR24291">
    <property type="entry name" value="CYTOCHROME P450 FAMILY 4"/>
    <property type="match status" value="1"/>
</dbReference>
<evidence type="ECO:0000256" key="7">
    <source>
        <dbReference type="ARBA" id="ARBA00023033"/>
    </source>
</evidence>
<evidence type="ECO:0000256" key="3">
    <source>
        <dbReference type="ARBA" id="ARBA00010617"/>
    </source>
</evidence>
<keyword evidence="4 9" id="KW-0349">Heme</keyword>
<evidence type="ECO:0000256" key="1">
    <source>
        <dbReference type="ARBA" id="ARBA00001971"/>
    </source>
</evidence>
<feature type="binding site" description="axial binding residue" evidence="9">
    <location>
        <position position="266"/>
    </location>
    <ligand>
        <name>heme</name>
        <dbReference type="ChEBI" id="CHEBI:30413"/>
    </ligand>
    <ligandPart>
        <name>Fe</name>
        <dbReference type="ChEBI" id="CHEBI:18248"/>
    </ligandPart>
</feature>
<dbReference type="InterPro" id="IPR036396">
    <property type="entry name" value="Cyt_P450_sf"/>
</dbReference>
<dbReference type="GO" id="GO:0020037">
    <property type="term" value="F:heme binding"/>
    <property type="evidence" value="ECO:0007669"/>
    <property type="project" value="InterPro"/>
</dbReference>
<dbReference type="PROSITE" id="PS00086">
    <property type="entry name" value="CYTOCHROME_P450"/>
    <property type="match status" value="1"/>
</dbReference>
<dbReference type="SUPFAM" id="SSF48264">
    <property type="entry name" value="Cytochrome P450"/>
    <property type="match status" value="1"/>
</dbReference>
<evidence type="ECO:0000256" key="4">
    <source>
        <dbReference type="ARBA" id="ARBA00022617"/>
    </source>
</evidence>
<dbReference type="EMBL" id="BMAO01007761">
    <property type="protein sequence ID" value="GFR18285.1"/>
    <property type="molecule type" value="Genomic_DNA"/>
</dbReference>
<dbReference type="Proteomes" id="UP000887116">
    <property type="component" value="Unassembled WGS sequence"/>
</dbReference>
<evidence type="ECO:0000256" key="10">
    <source>
        <dbReference type="RuleBase" id="RU000461"/>
    </source>
</evidence>
<organism evidence="11 12">
    <name type="scientific">Trichonephila clavata</name>
    <name type="common">Joro spider</name>
    <name type="synonym">Nephila clavata</name>
    <dbReference type="NCBI Taxonomy" id="2740835"/>
    <lineage>
        <taxon>Eukaryota</taxon>
        <taxon>Metazoa</taxon>
        <taxon>Ecdysozoa</taxon>
        <taxon>Arthropoda</taxon>
        <taxon>Chelicerata</taxon>
        <taxon>Arachnida</taxon>
        <taxon>Araneae</taxon>
        <taxon>Araneomorphae</taxon>
        <taxon>Entelegynae</taxon>
        <taxon>Araneoidea</taxon>
        <taxon>Nephilidae</taxon>
        <taxon>Trichonephila</taxon>
    </lineage>
</organism>
<keyword evidence="5" id="KW-0256">Endoplasmic reticulum</keyword>
<keyword evidence="9 10" id="KW-0479">Metal-binding</keyword>
<dbReference type="GO" id="GO:0016705">
    <property type="term" value="F:oxidoreductase activity, acting on paired donors, with incorporation or reduction of molecular oxygen"/>
    <property type="evidence" value="ECO:0007669"/>
    <property type="project" value="InterPro"/>
</dbReference>
<dbReference type="InterPro" id="IPR017972">
    <property type="entry name" value="Cyt_P450_CS"/>
</dbReference>
<evidence type="ECO:0000313" key="11">
    <source>
        <dbReference type="EMBL" id="GFR18285.1"/>
    </source>
</evidence>
<dbReference type="Gene3D" id="1.10.630.10">
    <property type="entry name" value="Cytochrome P450"/>
    <property type="match status" value="1"/>
</dbReference>
<dbReference type="InterPro" id="IPR050196">
    <property type="entry name" value="Cytochrome_P450_Monoox"/>
</dbReference>
<proteinExistence type="inferred from homology"/>
<dbReference type="Pfam" id="PF00067">
    <property type="entry name" value="p450"/>
    <property type="match status" value="1"/>
</dbReference>
<comment type="similarity">
    <text evidence="3 10">Belongs to the cytochrome P450 family.</text>
</comment>
<keyword evidence="10" id="KW-0560">Oxidoreductase</keyword>
<dbReference type="GO" id="GO:0004497">
    <property type="term" value="F:monooxygenase activity"/>
    <property type="evidence" value="ECO:0007669"/>
    <property type="project" value="UniProtKB-KW"/>
</dbReference>
<dbReference type="AlphaFoldDB" id="A0A8X6J3C9"/>
<sequence length="321" mass="37083">MGFNLDAQGGQNSEYATAVHELGDAFLHRVLRPWLYPDFIFKWTAYGRKFNANIRLVKELTKKVLKEKKLDMIMRSKNGATELFPNESLSERKKRKAFLELLLEHHLKDPSFTEEDVGEEVDVFMFAGHDTTAMSLSWTLYCLGKNPEIQQRVREELDEIFGDDMDRSIGREDLTRLKYLECVIKEALRLYPSAPFIARECKESFTVLDHTVPSGGVCVILICELHQDPESFPEPEKFIPERFFPGNSVGRHPYAYVPFSAGPRNCIGQKFAMMEEKIVLAHILKKFRVTSLDPRDKVVTKPNLTTKNVQPLRLRFEPRNL</sequence>